<reference evidence="2 3" key="1">
    <citation type="submission" date="2020-03" db="EMBL/GenBank/DDBJ databases">
        <title>Draft Genome Sequence of Cudoniella acicularis.</title>
        <authorList>
            <person name="Buettner E."/>
            <person name="Kellner H."/>
        </authorList>
    </citation>
    <scope>NUCLEOTIDE SEQUENCE [LARGE SCALE GENOMIC DNA]</scope>
    <source>
        <strain evidence="2 3">DSM 108380</strain>
    </source>
</reference>
<protein>
    <submittedName>
        <fullName evidence="2">Uncharacterized protein</fullName>
    </submittedName>
</protein>
<comment type="caution">
    <text evidence="2">The sequence shown here is derived from an EMBL/GenBank/DDBJ whole genome shotgun (WGS) entry which is preliminary data.</text>
</comment>
<evidence type="ECO:0000313" key="3">
    <source>
        <dbReference type="Proteomes" id="UP000566819"/>
    </source>
</evidence>
<organism evidence="2 3">
    <name type="scientific">Cudoniella acicularis</name>
    <dbReference type="NCBI Taxonomy" id="354080"/>
    <lineage>
        <taxon>Eukaryota</taxon>
        <taxon>Fungi</taxon>
        <taxon>Dikarya</taxon>
        <taxon>Ascomycota</taxon>
        <taxon>Pezizomycotina</taxon>
        <taxon>Leotiomycetes</taxon>
        <taxon>Helotiales</taxon>
        <taxon>Tricladiaceae</taxon>
        <taxon>Cudoniella</taxon>
    </lineage>
</organism>
<evidence type="ECO:0000256" key="1">
    <source>
        <dbReference type="SAM" id="MobiDB-lite"/>
    </source>
</evidence>
<sequence length="170" mass="19174">MKSKRRHYAAIHESRQVTGAADTLNRNRNRNLIFSLRKGPPPSVRVSNLQTPPSPPQPYKRAIGSIGSIDSMPIRCCPHSELPTREPESGQEKAKRKNKQTLLTRDNLATKTKHGCSLLRPIQLRAYSNRADERQEMTDSLWDVSPRQPLLPICAHFARSPESEAKAQGF</sequence>
<proteinExistence type="predicted"/>
<accession>A0A8H4W7J7</accession>
<dbReference type="AlphaFoldDB" id="A0A8H4W7J7"/>
<feature type="compositionally biased region" description="Basic and acidic residues" evidence="1">
    <location>
        <begin position="82"/>
        <end position="93"/>
    </location>
</feature>
<keyword evidence="3" id="KW-1185">Reference proteome</keyword>
<dbReference type="EMBL" id="JAAMPI010000174">
    <property type="protein sequence ID" value="KAF4634575.1"/>
    <property type="molecule type" value="Genomic_DNA"/>
</dbReference>
<feature type="region of interest" description="Disordered" evidence="1">
    <location>
        <begin position="34"/>
        <end position="103"/>
    </location>
</feature>
<gene>
    <name evidence="2" type="ORF">G7Y89_g3522</name>
</gene>
<dbReference type="Proteomes" id="UP000566819">
    <property type="component" value="Unassembled WGS sequence"/>
</dbReference>
<evidence type="ECO:0000313" key="2">
    <source>
        <dbReference type="EMBL" id="KAF4634575.1"/>
    </source>
</evidence>
<name>A0A8H4W7J7_9HELO</name>